<dbReference type="Gene3D" id="1.20.120.20">
    <property type="entry name" value="Apolipoprotein"/>
    <property type="match status" value="2"/>
</dbReference>
<keyword evidence="4" id="KW-0472">Membrane</keyword>
<keyword evidence="4" id="KW-0812">Transmembrane</keyword>
<keyword evidence="4" id="KW-1133">Transmembrane helix</keyword>
<dbReference type="Pfam" id="PF10145">
    <property type="entry name" value="PhageMin_Tail"/>
    <property type="match status" value="1"/>
</dbReference>
<keyword evidence="2" id="KW-0175">Coiled coil</keyword>
<dbReference type="AlphaFoldDB" id="A0A1I2YB35"/>
<dbReference type="RefSeq" id="WP_165613653.1">
    <property type="nucleotide sequence ID" value="NZ_FOOX01000020.1"/>
</dbReference>
<feature type="transmembrane region" description="Helical" evidence="4">
    <location>
        <begin position="401"/>
        <end position="424"/>
    </location>
</feature>
<evidence type="ECO:0000259" key="5">
    <source>
        <dbReference type="Pfam" id="PF10145"/>
    </source>
</evidence>
<dbReference type="Proteomes" id="UP000199337">
    <property type="component" value="Unassembled WGS sequence"/>
</dbReference>
<dbReference type="Gene3D" id="1.10.287.700">
    <property type="entry name" value="Helix hairpin bin"/>
    <property type="match status" value="1"/>
</dbReference>
<keyword evidence="7" id="KW-1185">Reference proteome</keyword>
<protein>
    <submittedName>
        <fullName evidence="6">Phage tail tape measure protein, TP901 family, core region</fullName>
    </submittedName>
</protein>
<feature type="coiled-coil region" evidence="2">
    <location>
        <begin position="701"/>
        <end position="728"/>
    </location>
</feature>
<dbReference type="PANTHER" id="PTHR37813">
    <property type="entry name" value="FELS-2 PROPHAGE PROTEIN"/>
    <property type="match status" value="1"/>
</dbReference>
<evidence type="ECO:0000256" key="2">
    <source>
        <dbReference type="SAM" id="Coils"/>
    </source>
</evidence>
<sequence length="844" mass="88543">MSALSSVLVRFTADISDLQRQLNSAQQSVSDVGTKLTSIGKTLSLAVTTPLTALGTAVVAVGSNFDATMSKVQAVTGATGGEMDKLTAQAKDLGSTTQFSATQAAEAMTFLGQAGYTTNDIMKAMPGLLSMAAAGAVDLGTAADIASNILSGFGMSADKTAHVADVLAKSAAASNTDIQGLGLAFSYIAPIASAAGMSVEEMSAAIGLLSNAGIKGEKAGTALRGIISQLLNPTTRTTDALAKMGLTFDDVNPQTHSLAEILTTLKGAGIDTATAMELVGIEAGPGLLALLQQGGDGLEQFTKELENSDGAAKKMADTITNNTKGGFIELSSAVEGLMLSFYDVMRPAIETVTELVLKLTRTFSGFSPEVKTVIAIVAALAVAIGPVLVVMGLLVTAFTAVTLPMAGIAAGVTALIMVLGTLYAKSDEIAAFLKKSWAELENKAGETWDAIKDTVSKAWDDTKAFTETGWEAIKSSIQTAWKAISDVTNTSAESVKNVVQNGWDAVKSVTDTVWNGIKTMLQSIWDFIKQMFQNDLNWTKSTVETAWNAIKSTTETVWNAIKSFLQSTWNSIKQLTDTTLNNLKALIQNAWNAIKSNTEQVYNTIKSFLQTTWNSIKQLIQTTIDAIKQLIQTAWSNIQSNTTSVWNSVKSFLSSTWTAIKTDVSNAWNSIKTTISDAINSAKSTVTNAVDSMKSALNSVLDTIKNVLQKAQDAYDKAKSLASKAASKAADAARSSASAAKGTVSGGSSKNNGNPPGYANGGIFTGASNIIIGEAGPEAAIPLQGNRMRPFAAEIANQMQQAGGGGGVNINVQQMVVREEADIERIAAELYRLTKRSQRAKGVL</sequence>
<reference evidence="7" key="1">
    <citation type="submission" date="2016-10" db="EMBL/GenBank/DDBJ databases">
        <authorList>
            <person name="Varghese N."/>
            <person name="Submissions S."/>
        </authorList>
    </citation>
    <scope>NUCLEOTIDE SEQUENCE [LARGE SCALE GENOMIC DNA]</scope>
    <source>
        <strain evidence="7">DSM 17038</strain>
    </source>
</reference>
<dbReference type="InterPro" id="IPR010090">
    <property type="entry name" value="Phage_tape_meas"/>
</dbReference>
<gene>
    <name evidence="6" type="ORF">SAMN05660649_04363</name>
</gene>
<evidence type="ECO:0000256" key="3">
    <source>
        <dbReference type="SAM" id="MobiDB-lite"/>
    </source>
</evidence>
<dbReference type="SUPFAM" id="SSF48371">
    <property type="entry name" value="ARM repeat"/>
    <property type="match status" value="1"/>
</dbReference>
<organism evidence="6 7">
    <name type="scientific">Desulfotruncus arcticus DSM 17038</name>
    <dbReference type="NCBI Taxonomy" id="1121424"/>
    <lineage>
        <taxon>Bacteria</taxon>
        <taxon>Bacillati</taxon>
        <taxon>Bacillota</taxon>
        <taxon>Clostridia</taxon>
        <taxon>Eubacteriales</taxon>
        <taxon>Desulfallaceae</taxon>
        <taxon>Desulfotruncus</taxon>
    </lineage>
</organism>
<proteinExistence type="predicted"/>
<name>A0A1I2YB35_9FIRM</name>
<evidence type="ECO:0000313" key="6">
    <source>
        <dbReference type="EMBL" id="SFH22934.1"/>
    </source>
</evidence>
<feature type="region of interest" description="Disordered" evidence="3">
    <location>
        <begin position="736"/>
        <end position="755"/>
    </location>
</feature>
<feature type="domain" description="Phage tail tape measure protein" evidence="5">
    <location>
        <begin position="88"/>
        <end position="272"/>
    </location>
</feature>
<evidence type="ECO:0000256" key="1">
    <source>
        <dbReference type="ARBA" id="ARBA00022612"/>
    </source>
</evidence>
<evidence type="ECO:0000313" key="7">
    <source>
        <dbReference type="Proteomes" id="UP000199337"/>
    </source>
</evidence>
<dbReference type="PANTHER" id="PTHR37813:SF1">
    <property type="entry name" value="FELS-2 PROPHAGE PROTEIN"/>
    <property type="match status" value="1"/>
</dbReference>
<keyword evidence="1" id="KW-1188">Viral release from host cell</keyword>
<accession>A0A1I2YB35</accession>
<dbReference type="InterPro" id="IPR016024">
    <property type="entry name" value="ARM-type_fold"/>
</dbReference>
<feature type="transmembrane region" description="Helical" evidence="4">
    <location>
        <begin position="373"/>
        <end position="395"/>
    </location>
</feature>
<dbReference type="EMBL" id="FOOX01000020">
    <property type="protein sequence ID" value="SFH22934.1"/>
    <property type="molecule type" value="Genomic_DNA"/>
</dbReference>
<dbReference type="NCBIfam" id="TIGR01760">
    <property type="entry name" value="tape_meas_TP901"/>
    <property type="match status" value="1"/>
</dbReference>
<dbReference type="STRING" id="341036.SAMN05660649_04363"/>
<evidence type="ECO:0000256" key="4">
    <source>
        <dbReference type="SAM" id="Phobius"/>
    </source>
</evidence>